<evidence type="ECO:0000313" key="2">
    <source>
        <dbReference type="Proteomes" id="UP000177982"/>
    </source>
</evidence>
<name>A0A1G2L9N6_9BACT</name>
<comment type="caution">
    <text evidence="1">The sequence shown here is derived from an EMBL/GenBank/DDBJ whole genome shotgun (WGS) entry which is preliminary data.</text>
</comment>
<dbReference type="InterPro" id="IPR051319">
    <property type="entry name" value="Oligoribo/pAp-PDE_c-di-AMP_PDE"/>
</dbReference>
<dbReference type="AlphaFoldDB" id="A0A1G2L9N6"/>
<organism evidence="1 2">
    <name type="scientific">Candidatus Sungbacteria bacterium RIFCSPLOWO2_01_FULL_47_10</name>
    <dbReference type="NCBI Taxonomy" id="1802276"/>
    <lineage>
        <taxon>Bacteria</taxon>
        <taxon>Candidatus Sungiibacteriota</taxon>
    </lineage>
</organism>
<protein>
    <submittedName>
        <fullName evidence="1">Uncharacterized protein</fullName>
    </submittedName>
</protein>
<dbReference type="Proteomes" id="UP000177982">
    <property type="component" value="Unassembled WGS sequence"/>
</dbReference>
<dbReference type="InterPro" id="IPR038763">
    <property type="entry name" value="DHH_sf"/>
</dbReference>
<proteinExistence type="predicted"/>
<dbReference type="PANTHER" id="PTHR47618">
    <property type="entry name" value="BIFUNCTIONAL OLIGORIBONUCLEASE AND PAP PHOSPHATASE NRNA"/>
    <property type="match status" value="1"/>
</dbReference>
<dbReference type="Gene3D" id="3.90.1640.10">
    <property type="entry name" value="inorganic pyrophosphatase (n-terminal core)"/>
    <property type="match status" value="2"/>
</dbReference>
<dbReference type="PANTHER" id="PTHR47618:SF1">
    <property type="entry name" value="BIFUNCTIONAL OLIGORIBONUCLEASE AND PAP PHOSPHATASE NRNA"/>
    <property type="match status" value="1"/>
</dbReference>
<reference evidence="1 2" key="1">
    <citation type="journal article" date="2016" name="Nat. Commun.">
        <title>Thousands of microbial genomes shed light on interconnected biogeochemical processes in an aquifer system.</title>
        <authorList>
            <person name="Anantharaman K."/>
            <person name="Brown C.T."/>
            <person name="Hug L.A."/>
            <person name="Sharon I."/>
            <person name="Castelle C.J."/>
            <person name="Probst A.J."/>
            <person name="Thomas B.C."/>
            <person name="Singh A."/>
            <person name="Wilkins M.J."/>
            <person name="Karaoz U."/>
            <person name="Brodie E.L."/>
            <person name="Williams K.H."/>
            <person name="Hubbard S.S."/>
            <person name="Banfield J.F."/>
        </authorList>
    </citation>
    <scope>NUCLEOTIDE SEQUENCE [LARGE SCALE GENOMIC DNA]</scope>
</reference>
<accession>A0A1G2L9N6</accession>
<evidence type="ECO:0000313" key="1">
    <source>
        <dbReference type="EMBL" id="OHA07571.1"/>
    </source>
</evidence>
<dbReference type="SUPFAM" id="SSF64182">
    <property type="entry name" value="DHH phosphoesterases"/>
    <property type="match status" value="1"/>
</dbReference>
<dbReference type="EMBL" id="MHQO01000007">
    <property type="protein sequence ID" value="OHA07571.1"/>
    <property type="molecule type" value="Genomic_DNA"/>
</dbReference>
<sequence>MDFHSATQLIQKSRTVGIAVYEKAGGDEIGSALALASVITQMGKTAGFLFSGTIDEKWKDIFGAPAVPAATSPRELQPRDLIIAINAKESPISEIKYDMQKSSGELFIRITPKHRPVNKEGVRIFEDGNRYDCIVSVGVHGPEHFGKEFEENPFLFYEKPIVNIDASHQNEQFGEINLCDMTRSSCAEIVYELIESLTGGERLNPTESTRILTGIIEKTEAFRNSKTTPRVLEISALLIESGGDKDKIMRALFKTKPLNLLQLWGRASVRSRFDDALKALFTFIPKEDFEKTATKTSDVRFVIDHTGSYFVSPKFHAVFFENPEKNHVRVIIKSDASLMKKIVEKEPGDIQNGLCVFKNAFSGFPEAERHVDNILRGLEE</sequence>
<gene>
    <name evidence="1" type="ORF">A2934_01590</name>
</gene>